<evidence type="ECO:0000313" key="1">
    <source>
        <dbReference type="EMBL" id="SMO44938.1"/>
    </source>
</evidence>
<accession>A0A521BCX7</accession>
<evidence type="ECO:0000313" key="2">
    <source>
        <dbReference type="Proteomes" id="UP000317593"/>
    </source>
</evidence>
<reference evidence="1 2" key="1">
    <citation type="submission" date="2017-05" db="EMBL/GenBank/DDBJ databases">
        <authorList>
            <person name="Varghese N."/>
            <person name="Submissions S."/>
        </authorList>
    </citation>
    <scope>NUCLEOTIDE SEQUENCE [LARGE SCALE GENOMIC DNA]</scope>
    <source>
        <strain evidence="1 2">DSM 21194</strain>
    </source>
</reference>
<dbReference type="Proteomes" id="UP000317593">
    <property type="component" value="Unassembled WGS sequence"/>
</dbReference>
<protein>
    <recommendedName>
        <fullName evidence="3">Preprotein translocase subunit SecB</fullName>
    </recommendedName>
</protein>
<sequence>MSEEEKQGISINFGLEAFEILEYIYDYEGPEHDIDLRELGFKLQFEHKADLEAGTFAIKFKVTAQIGKDNPLELGYISTRTIYSLSNMDELINDDGHFVLPKNLAITLLSIALSTTRGALVAKSEGNILSEAILPLADPKEMYEASPLKGELEIK</sequence>
<keyword evidence="2" id="KW-1185">Reference proteome</keyword>
<name>A0A521BCX7_9BACT</name>
<evidence type="ECO:0008006" key="3">
    <source>
        <dbReference type="Google" id="ProtNLM"/>
    </source>
</evidence>
<gene>
    <name evidence="1" type="ORF">SAMN06265218_1032</name>
</gene>
<proteinExistence type="predicted"/>
<dbReference type="OrthoDB" id="595022at2"/>
<dbReference type="EMBL" id="FXTH01000003">
    <property type="protein sequence ID" value="SMO44938.1"/>
    <property type="molecule type" value="Genomic_DNA"/>
</dbReference>
<dbReference type="RefSeq" id="WP_142713242.1">
    <property type="nucleotide sequence ID" value="NZ_FXTH01000003.1"/>
</dbReference>
<dbReference type="AlphaFoldDB" id="A0A521BCX7"/>
<organism evidence="1 2">
    <name type="scientific">Fodinibius sediminis</name>
    <dbReference type="NCBI Taxonomy" id="1214077"/>
    <lineage>
        <taxon>Bacteria</taxon>
        <taxon>Pseudomonadati</taxon>
        <taxon>Balneolota</taxon>
        <taxon>Balneolia</taxon>
        <taxon>Balneolales</taxon>
        <taxon>Balneolaceae</taxon>
        <taxon>Fodinibius</taxon>
    </lineage>
</organism>